<name>A0A0N8Q9E1_PSESX</name>
<protein>
    <submittedName>
        <fullName evidence="1">Uncharacterized protein</fullName>
    </submittedName>
</protein>
<proteinExistence type="predicted"/>
<dbReference type="AlphaFoldDB" id="A0A0N8Q9E1"/>
<organism evidence="1 2">
    <name type="scientific">Pseudomonas syringae pv. atrofaciens</name>
    <dbReference type="NCBI Taxonomy" id="192087"/>
    <lineage>
        <taxon>Bacteria</taxon>
        <taxon>Pseudomonadati</taxon>
        <taxon>Pseudomonadota</taxon>
        <taxon>Gammaproteobacteria</taxon>
        <taxon>Pseudomonadales</taxon>
        <taxon>Pseudomonadaceae</taxon>
        <taxon>Pseudomonas</taxon>
        <taxon>Pseudomonas syringae</taxon>
    </lineage>
</organism>
<dbReference type="EMBL" id="CP028490">
    <property type="protein sequence ID" value="AVX25900.1"/>
    <property type="molecule type" value="Genomic_DNA"/>
</dbReference>
<evidence type="ECO:0000313" key="2">
    <source>
        <dbReference type="Proteomes" id="UP000240475"/>
    </source>
</evidence>
<dbReference type="RefSeq" id="WP_003422691.1">
    <property type="nucleotide sequence ID" value="NZ_CP028490.1"/>
</dbReference>
<accession>A0A0N8Q9E1</accession>
<sequence length="73" mass="7980">MEKQTPTTEQLFVDDKNGLIEPLPIFVTHTTLRAILNKQGAKISDLDTGSTSSKTDEMMPSNATTDELLSGKK</sequence>
<dbReference type="Proteomes" id="UP000240475">
    <property type="component" value="Chromosome"/>
</dbReference>
<gene>
    <name evidence="1" type="ORF">DA456_22280</name>
</gene>
<evidence type="ECO:0000313" key="1">
    <source>
        <dbReference type="EMBL" id="AVX25900.1"/>
    </source>
</evidence>
<reference evidence="1 2" key="1">
    <citation type="submission" date="2018-04" db="EMBL/GenBank/DDBJ databases">
        <authorList>
            <person name="Cha J.-S."/>
        </authorList>
    </citation>
    <scope>NUCLEOTIDE SEQUENCE [LARGE SCALE GENOMIC DNA]</scope>
    <source>
        <strain evidence="1 2">LMG5095</strain>
    </source>
</reference>